<dbReference type="InterPro" id="IPR044643">
    <property type="entry name" value="TrpF_fam"/>
</dbReference>
<sequence length="207" mass="22408">MTRVKICGIKSHTEALLACRAGAWAIGEVFAPSSRRIEADRAAAINRELGGSVVKVGIFVDEKLDTMEYIIKTCGLDMVQLHGQEPPELVAELPVPVIKCFPVKGPVDPDVVKRWRPWAYLFDTVVEGHSGGSGVSFNWDYLEAVLGWDNLILAGGLHAGNVAAAVKKIRPLAVDVSSGVEFAEGGKDPQKVSRFINEVREADKDVT</sequence>
<keyword evidence="8 9" id="KW-0413">Isomerase</keyword>
<evidence type="ECO:0000256" key="9">
    <source>
        <dbReference type="HAMAP-Rule" id="MF_00135"/>
    </source>
</evidence>
<evidence type="ECO:0000256" key="4">
    <source>
        <dbReference type="ARBA" id="ARBA00022272"/>
    </source>
</evidence>
<dbReference type="RefSeq" id="WP_046499258.1">
    <property type="nucleotide sequence ID" value="NZ_CGIH01000040.1"/>
</dbReference>
<dbReference type="AlphaFoldDB" id="A0A0E4GBT2"/>
<dbReference type="GO" id="GO:0004640">
    <property type="term" value="F:phosphoribosylanthranilate isomerase activity"/>
    <property type="evidence" value="ECO:0007669"/>
    <property type="project" value="UniProtKB-UniRule"/>
</dbReference>
<comment type="pathway">
    <text evidence="2 9">Amino-acid biosynthesis; L-tryptophan biosynthesis; L-tryptophan from chorismate: step 3/5.</text>
</comment>
<gene>
    <name evidence="9" type="primary">trpF</name>
    <name evidence="11" type="ORF">2382</name>
</gene>
<dbReference type="InterPro" id="IPR001240">
    <property type="entry name" value="PRAI_dom"/>
</dbReference>
<evidence type="ECO:0000256" key="2">
    <source>
        <dbReference type="ARBA" id="ARBA00004664"/>
    </source>
</evidence>
<dbReference type="Gene3D" id="3.20.20.70">
    <property type="entry name" value="Aldolase class I"/>
    <property type="match status" value="1"/>
</dbReference>
<name>A0A0E4GBT2_9FIRM</name>
<evidence type="ECO:0000256" key="6">
    <source>
        <dbReference type="ARBA" id="ARBA00022822"/>
    </source>
</evidence>
<evidence type="ECO:0000256" key="3">
    <source>
        <dbReference type="ARBA" id="ARBA00012572"/>
    </source>
</evidence>
<evidence type="ECO:0000259" key="10">
    <source>
        <dbReference type="Pfam" id="PF00697"/>
    </source>
</evidence>
<dbReference type="Pfam" id="PF00697">
    <property type="entry name" value="PRAI"/>
    <property type="match status" value="1"/>
</dbReference>
<evidence type="ECO:0000256" key="7">
    <source>
        <dbReference type="ARBA" id="ARBA00023141"/>
    </source>
</evidence>
<protein>
    <recommendedName>
        <fullName evidence="4 9">N-(5'-phosphoribosyl)anthranilate isomerase</fullName>
        <shortName evidence="9">PRAI</shortName>
        <ecNumber evidence="3 9">5.3.1.24</ecNumber>
    </recommendedName>
</protein>
<organism evidence="11 12">
    <name type="scientific">Syntrophomonas zehnderi OL-4</name>
    <dbReference type="NCBI Taxonomy" id="690567"/>
    <lineage>
        <taxon>Bacteria</taxon>
        <taxon>Bacillati</taxon>
        <taxon>Bacillota</taxon>
        <taxon>Clostridia</taxon>
        <taxon>Eubacteriales</taxon>
        <taxon>Syntrophomonadaceae</taxon>
        <taxon>Syntrophomonas</taxon>
    </lineage>
</organism>
<evidence type="ECO:0000313" key="11">
    <source>
        <dbReference type="EMBL" id="CFX98190.1"/>
    </source>
</evidence>
<accession>A0A0E4GBT2</accession>
<dbReference type="HAMAP" id="MF_00135">
    <property type="entry name" value="PRAI"/>
    <property type="match status" value="1"/>
</dbReference>
<dbReference type="Proteomes" id="UP000045545">
    <property type="component" value="Unassembled WGS sequence"/>
</dbReference>
<dbReference type="EMBL" id="CGIH01000040">
    <property type="protein sequence ID" value="CFX98190.1"/>
    <property type="molecule type" value="Genomic_DNA"/>
</dbReference>
<evidence type="ECO:0000313" key="12">
    <source>
        <dbReference type="Proteomes" id="UP000045545"/>
    </source>
</evidence>
<dbReference type="GO" id="GO:0000162">
    <property type="term" value="P:L-tryptophan biosynthetic process"/>
    <property type="evidence" value="ECO:0007669"/>
    <property type="project" value="UniProtKB-UniRule"/>
</dbReference>
<evidence type="ECO:0000256" key="8">
    <source>
        <dbReference type="ARBA" id="ARBA00023235"/>
    </source>
</evidence>
<keyword evidence="7 9" id="KW-0057">Aromatic amino acid biosynthesis</keyword>
<feature type="domain" description="N-(5'phosphoribosyl) anthranilate isomerase (PRAI)" evidence="10">
    <location>
        <begin position="4"/>
        <end position="197"/>
    </location>
</feature>
<dbReference type="EC" id="5.3.1.24" evidence="3 9"/>
<keyword evidence="12" id="KW-1185">Reference proteome</keyword>
<reference evidence="11 12" key="1">
    <citation type="submission" date="2015-03" db="EMBL/GenBank/DDBJ databases">
        <authorList>
            <person name="Murphy D."/>
        </authorList>
    </citation>
    <scope>NUCLEOTIDE SEQUENCE [LARGE SCALE GENOMIC DNA]</scope>
    <source>
        <strain evidence="11 12">OL-4</strain>
    </source>
</reference>
<dbReference type="STRING" id="690567.2382"/>
<dbReference type="CDD" id="cd00405">
    <property type="entry name" value="PRAI"/>
    <property type="match status" value="1"/>
</dbReference>
<dbReference type="OrthoDB" id="9786954at2"/>
<dbReference type="PANTHER" id="PTHR42894">
    <property type="entry name" value="N-(5'-PHOSPHORIBOSYL)ANTHRANILATE ISOMERASE"/>
    <property type="match status" value="1"/>
</dbReference>
<keyword evidence="6 9" id="KW-0822">Tryptophan biosynthesis</keyword>
<evidence type="ECO:0000256" key="1">
    <source>
        <dbReference type="ARBA" id="ARBA00001164"/>
    </source>
</evidence>
<proteinExistence type="inferred from homology"/>
<dbReference type="InterPro" id="IPR013785">
    <property type="entry name" value="Aldolase_TIM"/>
</dbReference>
<dbReference type="InterPro" id="IPR011060">
    <property type="entry name" value="RibuloseP-bd_barrel"/>
</dbReference>
<keyword evidence="5 9" id="KW-0028">Amino-acid biosynthesis</keyword>
<evidence type="ECO:0000256" key="5">
    <source>
        <dbReference type="ARBA" id="ARBA00022605"/>
    </source>
</evidence>
<dbReference type="PANTHER" id="PTHR42894:SF1">
    <property type="entry name" value="N-(5'-PHOSPHORIBOSYL)ANTHRANILATE ISOMERASE"/>
    <property type="match status" value="1"/>
</dbReference>
<dbReference type="UniPathway" id="UPA00035">
    <property type="reaction ID" value="UER00042"/>
</dbReference>
<comment type="similarity">
    <text evidence="9">Belongs to the TrpF family.</text>
</comment>
<dbReference type="SUPFAM" id="SSF51366">
    <property type="entry name" value="Ribulose-phoshate binding barrel"/>
    <property type="match status" value="1"/>
</dbReference>
<comment type="catalytic activity">
    <reaction evidence="1 9">
        <text>N-(5-phospho-beta-D-ribosyl)anthranilate = 1-(2-carboxyphenylamino)-1-deoxy-D-ribulose 5-phosphate</text>
        <dbReference type="Rhea" id="RHEA:21540"/>
        <dbReference type="ChEBI" id="CHEBI:18277"/>
        <dbReference type="ChEBI" id="CHEBI:58613"/>
        <dbReference type="EC" id="5.3.1.24"/>
    </reaction>
</comment>